<keyword evidence="8" id="KW-0544">Nucleosome core</keyword>
<dbReference type="Proteomes" id="UP001189429">
    <property type="component" value="Unassembled WGS sequence"/>
</dbReference>
<feature type="region of interest" description="Disordered" evidence="9">
    <location>
        <begin position="83"/>
        <end position="103"/>
    </location>
</feature>
<evidence type="ECO:0000313" key="10">
    <source>
        <dbReference type="EMBL" id="CAK0790087.1"/>
    </source>
</evidence>
<proteinExistence type="inferred from homology"/>
<dbReference type="EMBL" id="CAUYUJ010000353">
    <property type="protein sequence ID" value="CAK0790087.1"/>
    <property type="molecule type" value="Genomic_DNA"/>
</dbReference>
<dbReference type="InterPro" id="IPR009072">
    <property type="entry name" value="Histone-fold"/>
</dbReference>
<evidence type="ECO:0000256" key="3">
    <source>
        <dbReference type="ARBA" id="ARBA00006564"/>
    </source>
</evidence>
<organism evidence="10 11">
    <name type="scientific">Prorocentrum cordatum</name>
    <dbReference type="NCBI Taxonomy" id="2364126"/>
    <lineage>
        <taxon>Eukaryota</taxon>
        <taxon>Sar</taxon>
        <taxon>Alveolata</taxon>
        <taxon>Dinophyceae</taxon>
        <taxon>Prorocentrales</taxon>
        <taxon>Prorocentraceae</taxon>
        <taxon>Prorocentrum</taxon>
    </lineage>
</organism>
<evidence type="ECO:0000256" key="2">
    <source>
        <dbReference type="ARBA" id="ARBA00004286"/>
    </source>
</evidence>
<sequence>MEKAVGMPSKALGLKGDKTSRETVPVGKGGANRYKKVLRDNIQGITKPAIRRIAKEQRDIRGDAWCPQAVPGERAARFDHLHGARSQEDGEPTGCRVRPEAPGPHHLRLRRLSRLRPKKGQVRGEKGAHTAALASFSFSGAAGEALVAPAGLASE</sequence>
<dbReference type="InterPro" id="IPR001951">
    <property type="entry name" value="Histone_H4"/>
</dbReference>
<keyword evidence="11" id="KW-1185">Reference proteome</keyword>
<evidence type="ECO:0000313" key="11">
    <source>
        <dbReference type="Proteomes" id="UP001189429"/>
    </source>
</evidence>
<dbReference type="Gene3D" id="1.10.20.10">
    <property type="entry name" value="Histone, subunit A"/>
    <property type="match status" value="1"/>
</dbReference>
<accession>A0ABN9PF41</accession>
<feature type="region of interest" description="Disordered" evidence="9">
    <location>
        <begin position="1"/>
        <end position="29"/>
    </location>
</feature>
<evidence type="ECO:0000256" key="5">
    <source>
        <dbReference type="ARBA" id="ARBA00022454"/>
    </source>
</evidence>
<protein>
    <recommendedName>
        <fullName evidence="12">Histone H4</fullName>
    </recommendedName>
</protein>
<keyword evidence="7" id="KW-0539">Nucleus</keyword>
<comment type="subcellular location">
    <subcellularLocation>
        <location evidence="2">Chromosome</location>
    </subcellularLocation>
    <subcellularLocation>
        <location evidence="1">Nucleus</location>
    </subcellularLocation>
</comment>
<comment type="subunit">
    <text evidence="4">The nucleosome is a histone octamer containing two molecules each of H2A, H2B, H3 and H4 assembled in one H3-H4 heterotetramer and two H2A-H2B heterodimers. The octamer wraps approximately 147 bp of DNA.</text>
</comment>
<evidence type="ECO:0000256" key="1">
    <source>
        <dbReference type="ARBA" id="ARBA00004123"/>
    </source>
</evidence>
<evidence type="ECO:0000256" key="4">
    <source>
        <dbReference type="ARBA" id="ARBA00011538"/>
    </source>
</evidence>
<name>A0ABN9PF41_9DINO</name>
<keyword evidence="5" id="KW-0158">Chromosome</keyword>
<evidence type="ECO:0000256" key="6">
    <source>
        <dbReference type="ARBA" id="ARBA00023125"/>
    </source>
</evidence>
<reference evidence="10" key="1">
    <citation type="submission" date="2023-10" db="EMBL/GenBank/DDBJ databases">
        <authorList>
            <person name="Chen Y."/>
            <person name="Shah S."/>
            <person name="Dougan E. K."/>
            <person name="Thang M."/>
            <person name="Chan C."/>
        </authorList>
    </citation>
    <scope>NUCLEOTIDE SEQUENCE [LARGE SCALE GENOMIC DNA]</scope>
</reference>
<evidence type="ECO:0008006" key="12">
    <source>
        <dbReference type="Google" id="ProtNLM"/>
    </source>
</evidence>
<evidence type="ECO:0000256" key="8">
    <source>
        <dbReference type="ARBA" id="ARBA00023269"/>
    </source>
</evidence>
<evidence type="ECO:0000256" key="9">
    <source>
        <dbReference type="SAM" id="MobiDB-lite"/>
    </source>
</evidence>
<gene>
    <name evidence="10" type="ORF">PCOR1329_LOCUS1454</name>
</gene>
<keyword evidence="6" id="KW-0238">DNA-binding</keyword>
<comment type="similarity">
    <text evidence="3">Belongs to the histone H4 family.</text>
</comment>
<evidence type="ECO:0000256" key="7">
    <source>
        <dbReference type="ARBA" id="ARBA00023242"/>
    </source>
</evidence>
<dbReference type="PRINTS" id="PR00623">
    <property type="entry name" value="HISTONEH4"/>
</dbReference>
<comment type="caution">
    <text evidence="10">The sequence shown here is derived from an EMBL/GenBank/DDBJ whole genome shotgun (WGS) entry which is preliminary data.</text>
</comment>